<evidence type="ECO:0000313" key="2">
    <source>
        <dbReference type="EMBL" id="VAW62606.1"/>
    </source>
</evidence>
<organism evidence="2">
    <name type="scientific">hydrothermal vent metagenome</name>
    <dbReference type="NCBI Taxonomy" id="652676"/>
    <lineage>
        <taxon>unclassified sequences</taxon>
        <taxon>metagenomes</taxon>
        <taxon>ecological metagenomes</taxon>
    </lineage>
</organism>
<dbReference type="GO" id="GO:0035438">
    <property type="term" value="F:cyclic-di-GMP binding"/>
    <property type="evidence" value="ECO:0007669"/>
    <property type="project" value="InterPro"/>
</dbReference>
<dbReference type="Pfam" id="PF07238">
    <property type="entry name" value="PilZ"/>
    <property type="match status" value="1"/>
</dbReference>
<feature type="domain" description="PilZ" evidence="1">
    <location>
        <begin position="13"/>
        <end position="115"/>
    </location>
</feature>
<evidence type="ECO:0000259" key="1">
    <source>
        <dbReference type="Pfam" id="PF07238"/>
    </source>
</evidence>
<dbReference type="InterPro" id="IPR009875">
    <property type="entry name" value="PilZ_domain"/>
</dbReference>
<dbReference type="Gene3D" id="2.40.10.220">
    <property type="entry name" value="predicted glycosyltransferase like domains"/>
    <property type="match status" value="1"/>
</dbReference>
<name>A0A3B0Y2D9_9ZZZZ</name>
<sequence>MGTAGNGGAASDQRIHERFRINFKALIRLSDGSIARAQAVDISMGGIYIEYGAPADEGKIFELAFDLPFATEFKRVLVKAQVVRSIVIGSRGVYGLAFVFTEFIKDSDQVLEKYMELRKLKVM</sequence>
<dbReference type="EMBL" id="UOFH01000222">
    <property type="protein sequence ID" value="VAW62606.1"/>
    <property type="molecule type" value="Genomic_DNA"/>
</dbReference>
<reference evidence="2" key="1">
    <citation type="submission" date="2018-06" db="EMBL/GenBank/DDBJ databases">
        <authorList>
            <person name="Zhirakovskaya E."/>
        </authorList>
    </citation>
    <scope>NUCLEOTIDE SEQUENCE</scope>
</reference>
<dbReference type="AlphaFoldDB" id="A0A3B0Y2D9"/>
<dbReference type="SUPFAM" id="SSF141371">
    <property type="entry name" value="PilZ domain-like"/>
    <property type="match status" value="1"/>
</dbReference>
<accession>A0A3B0Y2D9</accession>
<protein>
    <recommendedName>
        <fullName evidence="1">PilZ domain-containing protein</fullName>
    </recommendedName>
</protein>
<proteinExistence type="predicted"/>
<gene>
    <name evidence="2" type="ORF">MNBD_GAMMA08-2419</name>
</gene>